<organism evidence="2 3">
    <name type="scientific">Pseudomonas indica</name>
    <dbReference type="NCBI Taxonomy" id="137658"/>
    <lineage>
        <taxon>Bacteria</taxon>
        <taxon>Pseudomonadati</taxon>
        <taxon>Pseudomonadota</taxon>
        <taxon>Gammaproteobacteria</taxon>
        <taxon>Pseudomonadales</taxon>
        <taxon>Pseudomonadaceae</taxon>
        <taxon>Pseudomonas</taxon>
    </lineage>
</organism>
<keyword evidence="1" id="KW-0812">Transmembrane</keyword>
<feature type="transmembrane region" description="Helical" evidence="1">
    <location>
        <begin position="280"/>
        <end position="298"/>
    </location>
</feature>
<feature type="transmembrane region" description="Helical" evidence="1">
    <location>
        <begin position="73"/>
        <end position="91"/>
    </location>
</feature>
<keyword evidence="1" id="KW-1133">Transmembrane helix</keyword>
<evidence type="ECO:0000313" key="3">
    <source>
        <dbReference type="Proteomes" id="UP000198706"/>
    </source>
</evidence>
<accession>A0A1G9MAL2</accession>
<evidence type="ECO:0000313" key="2">
    <source>
        <dbReference type="EMBL" id="SDL70705.1"/>
    </source>
</evidence>
<keyword evidence="3" id="KW-1185">Reference proteome</keyword>
<feature type="transmembrane region" description="Helical" evidence="1">
    <location>
        <begin position="18"/>
        <end position="37"/>
    </location>
</feature>
<keyword evidence="2" id="KW-0808">Transferase</keyword>
<keyword evidence="1" id="KW-0472">Membrane</keyword>
<feature type="transmembrane region" description="Helical" evidence="1">
    <location>
        <begin position="139"/>
        <end position="157"/>
    </location>
</feature>
<reference evidence="2 3" key="1">
    <citation type="submission" date="2016-10" db="EMBL/GenBank/DDBJ databases">
        <authorList>
            <person name="de Groot N.N."/>
        </authorList>
    </citation>
    <scope>NUCLEOTIDE SEQUENCE [LARGE SCALE GENOMIC DNA]</scope>
    <source>
        <strain evidence="2 3">JCM 21544</strain>
    </source>
</reference>
<dbReference type="GO" id="GO:0016740">
    <property type="term" value="F:transferase activity"/>
    <property type="evidence" value="ECO:0007669"/>
    <property type="project" value="UniProtKB-KW"/>
</dbReference>
<proteinExistence type="predicted"/>
<dbReference type="RefSeq" id="WP_139198628.1">
    <property type="nucleotide sequence ID" value="NZ_FNFD01000028.1"/>
</dbReference>
<dbReference type="AlphaFoldDB" id="A0A1G9MAL2"/>
<dbReference type="Proteomes" id="UP000198706">
    <property type="component" value="Unassembled WGS sequence"/>
</dbReference>
<dbReference type="STRING" id="137658.SAMN05216186_12824"/>
<gene>
    <name evidence="2" type="ORF">SAMN05216186_12824</name>
</gene>
<protein>
    <submittedName>
        <fullName evidence="2">Arabinofuranosyltransferase</fullName>
    </submittedName>
</protein>
<dbReference type="EMBL" id="FNFD01000028">
    <property type="protein sequence ID" value="SDL70705.1"/>
    <property type="molecule type" value="Genomic_DNA"/>
</dbReference>
<name>A0A1G9MAL2_9PSED</name>
<feature type="transmembrane region" description="Helical" evidence="1">
    <location>
        <begin position="97"/>
        <end position="127"/>
    </location>
</feature>
<feature type="transmembrane region" description="Helical" evidence="1">
    <location>
        <begin position="163"/>
        <end position="185"/>
    </location>
</feature>
<sequence>MIKKEIHEFFFLSKGGQFVWIGLLLGLFLVAFIRTAWVSDDAYITFRVVDNFADGLGLVWNPGERVQVYTHPLWLFLLIPIGLIGFDPYWGSLFLSFAFLVGTLLLLIRMGWASGAGGILTAFLLLASKSFVDYSSSGLENPLLHFLVVLYLLIFLWDKGEGIFFIGVIAGLIFLTRPDALLLILPGFAFQLYRERRDRGFLKLSILPFFFIILVWVLFSIFYYGVPVPNTALAKAGNGFDLPLSIRQGWGGIQWLWRNDPFSLVLVVAAVALGGGSKDARCRIVALSILLWVLYYLYVGGDFMGGRFFSVLVVAGVVILVRELRGGASIKFMLLPLFMASTAVQASVFSPPNYNNAFIDSNGVADERGFYYTFTGGLPNYFIRDRRKEHIWYRLGERFYPLHQKVFVGCTIGLWGYAAGKEAYTIDPFALSDPFLSRLPASRSSRVGHYERALPAGYLESRLFGSNRLENPHLAELMRLVLTVTQGDLWSVERLKSIVRLNIIGPSLVAQSGYNPDLVWLPGKSIEAKGAFSCAGVSSAVWLWRIDQDGGELKATALVDLL</sequence>
<feature type="transmembrane region" description="Helical" evidence="1">
    <location>
        <begin position="255"/>
        <end position="273"/>
    </location>
</feature>
<evidence type="ECO:0000256" key="1">
    <source>
        <dbReference type="SAM" id="Phobius"/>
    </source>
</evidence>
<feature type="transmembrane region" description="Helical" evidence="1">
    <location>
        <begin position="206"/>
        <end position="226"/>
    </location>
</feature>